<dbReference type="OrthoDB" id="3623746at2"/>
<gene>
    <name evidence="6" type="ORF">ATP06_0222765</name>
    <name evidence="5" type="ORF">AVL48_08230</name>
</gene>
<organism evidence="5 7">
    <name type="scientific">Amycolatopsis regifaucium</name>
    <dbReference type="NCBI Taxonomy" id="546365"/>
    <lineage>
        <taxon>Bacteria</taxon>
        <taxon>Bacillati</taxon>
        <taxon>Actinomycetota</taxon>
        <taxon>Actinomycetes</taxon>
        <taxon>Pseudonocardiales</taxon>
        <taxon>Pseudonocardiaceae</taxon>
        <taxon>Amycolatopsis</taxon>
    </lineage>
</organism>
<keyword evidence="8" id="KW-1185">Reference proteome</keyword>
<comment type="subcellular location">
    <subcellularLocation>
        <location evidence="1">Cytoplasm</location>
    </subcellularLocation>
</comment>
<evidence type="ECO:0000256" key="4">
    <source>
        <dbReference type="ARBA" id="ARBA00023186"/>
    </source>
</evidence>
<dbReference type="Proteomes" id="UP000076321">
    <property type="component" value="Unassembled WGS sequence"/>
</dbReference>
<protein>
    <submittedName>
        <fullName evidence="6">ESX secretion-associated protein EspG</fullName>
    </submittedName>
</protein>
<reference evidence="5 7" key="1">
    <citation type="submission" date="2015-12" db="EMBL/GenBank/DDBJ databases">
        <title>Amycolatopsis regifaucium genome sequencing and assembly.</title>
        <authorList>
            <person name="Mayilraj S."/>
        </authorList>
    </citation>
    <scope>NUCLEOTIDE SEQUENCE [LARGE SCALE GENOMIC DNA]</scope>
    <source>
        <strain evidence="5 7">GY080</strain>
    </source>
</reference>
<dbReference type="AlphaFoldDB" id="A0A154MEB0"/>
<sequence length="251" mass="27404">MVLARPVEITLDTLLTAFRHAGCGDPHLIFAGGLRYIPPSSLNSEDRAAFEELGGLGFTEGKRLTSDFEDVLHILDRPNSEYYATVRTEAEQYSVLVAVRGRAAVTAICQDSRVWLKGVRTDDRAAALVLNLPEYPPARFAPFSLPQDDFKPGAGSGLYDDEAESRSREARQLDEVFEQPYFGIGFFAAAKRPDGGKRVEATDGLTYLDIDAGRVAMHVTGSSSNRYITVLPGEPTLLAQKVAALRASLDH</sequence>
<comment type="similarity">
    <text evidence="2">Belongs to the EspG family.</text>
</comment>
<dbReference type="EMBL" id="LOBU02000015">
    <property type="protein sequence ID" value="OKA05990.1"/>
    <property type="molecule type" value="Genomic_DNA"/>
</dbReference>
<accession>A0A154MEB0</accession>
<comment type="caution">
    <text evidence="5">The sequence shown here is derived from an EMBL/GenBank/DDBJ whole genome shotgun (WGS) entry which is preliminary data.</text>
</comment>
<proteinExistence type="inferred from homology"/>
<dbReference type="Pfam" id="PF14011">
    <property type="entry name" value="ESX-1_EspG"/>
    <property type="match status" value="1"/>
</dbReference>
<evidence type="ECO:0000256" key="2">
    <source>
        <dbReference type="ARBA" id="ARBA00006411"/>
    </source>
</evidence>
<evidence type="ECO:0000256" key="1">
    <source>
        <dbReference type="ARBA" id="ARBA00004496"/>
    </source>
</evidence>
<dbReference type="InterPro" id="IPR025734">
    <property type="entry name" value="EspG"/>
</dbReference>
<evidence type="ECO:0000313" key="5">
    <source>
        <dbReference type="EMBL" id="KZB81939.1"/>
    </source>
</evidence>
<evidence type="ECO:0000313" key="8">
    <source>
        <dbReference type="Proteomes" id="UP000186883"/>
    </source>
</evidence>
<evidence type="ECO:0000313" key="6">
    <source>
        <dbReference type="EMBL" id="OKA05990.1"/>
    </source>
</evidence>
<dbReference type="EMBL" id="LQCI01000034">
    <property type="protein sequence ID" value="KZB81939.1"/>
    <property type="molecule type" value="Genomic_DNA"/>
</dbReference>
<dbReference type="RefSeq" id="WP_061980052.1">
    <property type="nucleotide sequence ID" value="NZ_FOPQ01000001.1"/>
</dbReference>
<evidence type="ECO:0000256" key="3">
    <source>
        <dbReference type="ARBA" id="ARBA00022490"/>
    </source>
</evidence>
<dbReference type="Proteomes" id="UP000186883">
    <property type="component" value="Unassembled WGS sequence"/>
</dbReference>
<evidence type="ECO:0000313" key="7">
    <source>
        <dbReference type="Proteomes" id="UP000076321"/>
    </source>
</evidence>
<keyword evidence="4" id="KW-0143">Chaperone</keyword>
<reference evidence="6 8" key="2">
    <citation type="submission" date="2016-11" db="EMBL/GenBank/DDBJ databases">
        <title>Genome sequencing of Amycolatopsis regifaucium.</title>
        <authorList>
            <person name="Mayilraj S."/>
            <person name="Kaur N."/>
        </authorList>
    </citation>
    <scope>NUCLEOTIDE SEQUENCE [LARGE SCALE GENOMIC DNA]</scope>
    <source>
        <strain evidence="6 8">GY080</strain>
    </source>
</reference>
<keyword evidence="3" id="KW-0963">Cytoplasm</keyword>
<name>A0A154MEB0_9PSEU</name>